<dbReference type="Pfam" id="PF13489">
    <property type="entry name" value="Methyltransf_23"/>
    <property type="match status" value="1"/>
</dbReference>
<proteinExistence type="predicted"/>
<dbReference type="AlphaFoldDB" id="A0A9P4VNR8"/>
<dbReference type="InterPro" id="IPR029063">
    <property type="entry name" value="SAM-dependent_MTases_sf"/>
</dbReference>
<dbReference type="CDD" id="cd02440">
    <property type="entry name" value="AdoMet_MTases"/>
    <property type="match status" value="1"/>
</dbReference>
<keyword evidence="2" id="KW-0808">Transferase</keyword>
<dbReference type="Gene3D" id="3.40.50.150">
    <property type="entry name" value="Vaccinia Virus protein VP39"/>
    <property type="match status" value="1"/>
</dbReference>
<dbReference type="PANTHER" id="PTHR43591:SF24">
    <property type="entry name" value="2-METHOXY-6-POLYPRENYL-1,4-BENZOQUINOL METHYLASE, MITOCHONDRIAL"/>
    <property type="match status" value="1"/>
</dbReference>
<feature type="compositionally biased region" description="Polar residues" evidence="1">
    <location>
        <begin position="404"/>
        <end position="414"/>
    </location>
</feature>
<keyword evidence="3" id="KW-1185">Reference proteome</keyword>
<gene>
    <name evidence="2" type="ORF">M501DRAFT_995276</name>
</gene>
<dbReference type="SUPFAM" id="SSF53335">
    <property type="entry name" value="S-adenosyl-L-methionine-dependent methyltransferases"/>
    <property type="match status" value="1"/>
</dbReference>
<protein>
    <submittedName>
        <fullName evidence="2">S-adenosyl-L-methionine-dependent methyltransferase</fullName>
    </submittedName>
</protein>
<sequence length="468" mass="52586">MAENLIVDIVDNISSSDSLEAESTFSDRDSALGDDTLSTTQSLTPSTLAYREENGRRYHAYYDGQYYLPNDEIEADRLDLQHHLFRLTLGGRLYLAPVPKEVVHDVLDVGCGTGIWTIEFADEHPSANVLGIDLSPIQPTEVPTNCSFLVDNVELEWTHDRKFDFIHSRAMVIGIRDWPAYIQRAFKGLKRGGYFELQEVHIRPKCDDGSAPPDSPMYEFVEHLYEAGTKAGLDLDAAMKIPDLLRQAGFVDIHVKRFKWPIGPWAKGKREKLLGKWCLQDILDGAQGMALAFFTRILGFSRERVEVLLSEFRKELQAQKSHFYFTVVFIYGRKPAAGTWGSGLESSSSVMDETSPEIEPTRGEDVPEGQKLDKKRSPERKSHTLPTKATEVSEVDIKKDDDSSATANTANVEPQLQLAGDSSTHEGSRAYGHIPQTEEESRFHEGTETVMEFRSYDEPQPPGEKPLS</sequence>
<keyword evidence="2" id="KW-0489">Methyltransferase</keyword>
<dbReference type="EMBL" id="MU006098">
    <property type="protein sequence ID" value="KAF2838003.1"/>
    <property type="molecule type" value="Genomic_DNA"/>
</dbReference>
<evidence type="ECO:0000256" key="1">
    <source>
        <dbReference type="SAM" id="MobiDB-lite"/>
    </source>
</evidence>
<dbReference type="OrthoDB" id="2013972at2759"/>
<feature type="region of interest" description="Disordered" evidence="1">
    <location>
        <begin position="342"/>
        <end position="468"/>
    </location>
</feature>
<feature type="compositionally biased region" description="Pro residues" evidence="1">
    <location>
        <begin position="459"/>
        <end position="468"/>
    </location>
</feature>
<reference evidence="2" key="1">
    <citation type="journal article" date="2020" name="Stud. Mycol.">
        <title>101 Dothideomycetes genomes: a test case for predicting lifestyles and emergence of pathogens.</title>
        <authorList>
            <person name="Haridas S."/>
            <person name="Albert R."/>
            <person name="Binder M."/>
            <person name="Bloem J."/>
            <person name="Labutti K."/>
            <person name="Salamov A."/>
            <person name="Andreopoulos B."/>
            <person name="Baker S."/>
            <person name="Barry K."/>
            <person name="Bills G."/>
            <person name="Bluhm B."/>
            <person name="Cannon C."/>
            <person name="Castanera R."/>
            <person name="Culley D."/>
            <person name="Daum C."/>
            <person name="Ezra D."/>
            <person name="Gonzalez J."/>
            <person name="Henrissat B."/>
            <person name="Kuo A."/>
            <person name="Liang C."/>
            <person name="Lipzen A."/>
            <person name="Lutzoni F."/>
            <person name="Magnuson J."/>
            <person name="Mondo S."/>
            <person name="Nolan M."/>
            <person name="Ohm R."/>
            <person name="Pangilinan J."/>
            <person name="Park H.-J."/>
            <person name="Ramirez L."/>
            <person name="Alfaro M."/>
            <person name="Sun H."/>
            <person name="Tritt A."/>
            <person name="Yoshinaga Y."/>
            <person name="Zwiers L.-H."/>
            <person name="Turgeon B."/>
            <person name="Goodwin S."/>
            <person name="Spatafora J."/>
            <person name="Crous P."/>
            <person name="Grigoriev I."/>
        </authorList>
    </citation>
    <scope>NUCLEOTIDE SEQUENCE</scope>
    <source>
        <strain evidence="2">CBS 101060</strain>
    </source>
</reference>
<evidence type="ECO:0000313" key="3">
    <source>
        <dbReference type="Proteomes" id="UP000799429"/>
    </source>
</evidence>
<dbReference type="Proteomes" id="UP000799429">
    <property type="component" value="Unassembled WGS sequence"/>
</dbReference>
<evidence type="ECO:0000313" key="2">
    <source>
        <dbReference type="EMBL" id="KAF2838003.1"/>
    </source>
</evidence>
<feature type="compositionally biased region" description="Basic and acidic residues" evidence="1">
    <location>
        <begin position="359"/>
        <end position="382"/>
    </location>
</feature>
<accession>A0A9P4VNR8</accession>
<comment type="caution">
    <text evidence="2">The sequence shown here is derived from an EMBL/GenBank/DDBJ whole genome shotgun (WGS) entry which is preliminary data.</text>
</comment>
<name>A0A9P4VNR8_9PEZI</name>
<dbReference type="PANTHER" id="PTHR43591">
    <property type="entry name" value="METHYLTRANSFERASE"/>
    <property type="match status" value="1"/>
</dbReference>
<organism evidence="2 3">
    <name type="scientific">Patellaria atrata CBS 101060</name>
    <dbReference type="NCBI Taxonomy" id="1346257"/>
    <lineage>
        <taxon>Eukaryota</taxon>
        <taxon>Fungi</taxon>
        <taxon>Dikarya</taxon>
        <taxon>Ascomycota</taxon>
        <taxon>Pezizomycotina</taxon>
        <taxon>Dothideomycetes</taxon>
        <taxon>Dothideomycetes incertae sedis</taxon>
        <taxon>Patellariales</taxon>
        <taxon>Patellariaceae</taxon>
        <taxon>Patellaria</taxon>
    </lineage>
</organism>
<dbReference type="GO" id="GO:0032259">
    <property type="term" value="P:methylation"/>
    <property type="evidence" value="ECO:0007669"/>
    <property type="project" value="UniProtKB-KW"/>
</dbReference>
<dbReference type="GO" id="GO:0008168">
    <property type="term" value="F:methyltransferase activity"/>
    <property type="evidence" value="ECO:0007669"/>
    <property type="project" value="UniProtKB-KW"/>
</dbReference>